<dbReference type="InterPro" id="IPR036770">
    <property type="entry name" value="Ankyrin_rpt-contain_sf"/>
</dbReference>
<keyword evidence="1" id="KW-0677">Repeat</keyword>
<dbReference type="PANTHER" id="PTHR24198">
    <property type="entry name" value="ANKYRIN REPEAT AND PROTEIN KINASE DOMAIN-CONTAINING PROTEIN"/>
    <property type="match status" value="1"/>
</dbReference>
<dbReference type="Pfam" id="PF00023">
    <property type="entry name" value="Ank"/>
    <property type="match status" value="1"/>
</dbReference>
<dbReference type="AlphaFoldDB" id="A0A1E1MQH0"/>
<dbReference type="SUPFAM" id="SSF48403">
    <property type="entry name" value="Ankyrin repeat"/>
    <property type="match status" value="1"/>
</dbReference>
<dbReference type="PRINTS" id="PR01415">
    <property type="entry name" value="ANKYRIN"/>
</dbReference>
<dbReference type="Proteomes" id="UP000177625">
    <property type="component" value="Unassembled WGS sequence"/>
</dbReference>
<dbReference type="PANTHER" id="PTHR24198:SF165">
    <property type="entry name" value="ANKYRIN REPEAT-CONTAINING PROTEIN-RELATED"/>
    <property type="match status" value="1"/>
</dbReference>
<evidence type="ECO:0000256" key="1">
    <source>
        <dbReference type="ARBA" id="ARBA00022737"/>
    </source>
</evidence>
<dbReference type="PROSITE" id="PS50088">
    <property type="entry name" value="ANK_REPEAT"/>
    <property type="match status" value="1"/>
</dbReference>
<protein>
    <submittedName>
        <fullName evidence="4">Uncharacterized protein</fullName>
    </submittedName>
</protein>
<dbReference type="InterPro" id="IPR002110">
    <property type="entry name" value="Ankyrin_rpt"/>
</dbReference>
<evidence type="ECO:0000256" key="3">
    <source>
        <dbReference type="PROSITE-ProRule" id="PRU00023"/>
    </source>
</evidence>
<feature type="repeat" description="ANK" evidence="3">
    <location>
        <begin position="180"/>
        <end position="202"/>
    </location>
</feature>
<dbReference type="EMBL" id="FJVC01000484">
    <property type="protein sequence ID" value="CZT51323.1"/>
    <property type="molecule type" value="Genomic_DNA"/>
</dbReference>
<dbReference type="Gene3D" id="1.25.40.20">
    <property type="entry name" value="Ankyrin repeat-containing domain"/>
    <property type="match status" value="2"/>
</dbReference>
<dbReference type="Pfam" id="PF12796">
    <property type="entry name" value="Ank_2"/>
    <property type="match status" value="2"/>
</dbReference>
<reference evidence="5" key="1">
    <citation type="submission" date="2016-03" db="EMBL/GenBank/DDBJ databases">
        <authorList>
            <person name="Guldener U."/>
        </authorList>
    </citation>
    <scope>NUCLEOTIDE SEQUENCE [LARGE SCALE GENOMIC DNA]</scope>
</reference>
<evidence type="ECO:0000313" key="4">
    <source>
        <dbReference type="EMBL" id="CZT51323.1"/>
    </source>
</evidence>
<keyword evidence="5" id="KW-1185">Reference proteome</keyword>
<gene>
    <name evidence="4" type="ORF">RSE6_12451</name>
</gene>
<dbReference type="PROSITE" id="PS50297">
    <property type="entry name" value="ANK_REP_REGION"/>
    <property type="match status" value="1"/>
</dbReference>
<proteinExistence type="predicted"/>
<name>A0A1E1MQH0_RHYSE</name>
<evidence type="ECO:0000313" key="5">
    <source>
        <dbReference type="Proteomes" id="UP000177625"/>
    </source>
</evidence>
<evidence type="ECO:0000256" key="2">
    <source>
        <dbReference type="ARBA" id="ARBA00023043"/>
    </source>
</evidence>
<dbReference type="SMART" id="SM00248">
    <property type="entry name" value="ANK"/>
    <property type="match status" value="6"/>
</dbReference>
<sequence length="317" mass="34502">MGAHVKFFANCKAPSPWMLAAMKDHSDTSRMLLEYGADFNLSFVVGYTPLHLAARHDTSESYSYSHPELTLITAQNCGQSSSTLPQNAAKHGYFDVTQLLINRGADTNHSPPACGHTSLMLAAKHNHVAEARLFPDKRANINHVSALGETALVMAIGENYSGAFHLPVDYGVDLLQCVELGNNPLFIAAKYGHLNIVKLLLDCEENSIALSISKITAIIYAIENRRFDVMALLLDHDLGQAQAMRITPHLVANPHTSGWNRGSLGVRPNPIVFITVRKAAENGTEYIGKLLTLAGNDTDNMDGFVALSALLSRLKIT</sequence>
<organism evidence="4 5">
    <name type="scientific">Rhynchosporium secalis</name>
    <name type="common">Barley scald fungus</name>
    <dbReference type="NCBI Taxonomy" id="38038"/>
    <lineage>
        <taxon>Eukaryota</taxon>
        <taxon>Fungi</taxon>
        <taxon>Dikarya</taxon>
        <taxon>Ascomycota</taxon>
        <taxon>Pezizomycotina</taxon>
        <taxon>Leotiomycetes</taxon>
        <taxon>Helotiales</taxon>
        <taxon>Ploettnerulaceae</taxon>
        <taxon>Rhynchosporium</taxon>
    </lineage>
</organism>
<keyword evidence="2 3" id="KW-0040">ANK repeat</keyword>
<accession>A0A1E1MQH0</accession>